<comment type="caution">
    <text evidence="2">The sequence shown here is derived from an EMBL/GenBank/DDBJ whole genome shotgun (WGS) entry which is preliminary data.</text>
</comment>
<name>A0A9P6QGN6_9FUNG</name>
<protein>
    <submittedName>
        <fullName evidence="2">Uncharacterized protein</fullName>
    </submittedName>
</protein>
<dbReference type="EMBL" id="JAAAJB010000054">
    <property type="protein sequence ID" value="KAG0268314.1"/>
    <property type="molecule type" value="Genomic_DNA"/>
</dbReference>
<dbReference type="InterPro" id="IPR032675">
    <property type="entry name" value="LRR_dom_sf"/>
</dbReference>
<feature type="compositionally biased region" description="Acidic residues" evidence="1">
    <location>
        <begin position="677"/>
        <end position="700"/>
    </location>
</feature>
<proteinExistence type="predicted"/>
<dbReference type="Gene3D" id="3.80.10.10">
    <property type="entry name" value="Ribonuclease Inhibitor"/>
    <property type="match status" value="1"/>
</dbReference>
<evidence type="ECO:0000313" key="3">
    <source>
        <dbReference type="Proteomes" id="UP000807716"/>
    </source>
</evidence>
<sequence length="1029" mass="116738">MKMYDLPILPLHCLHIVVSYVEDTRDLYTLLTVSRGLFHMAAACLWYDPFSQLPRGSHKASHILTQTILALSPLQDEETNALAKACSSQLGSNSSLSERQPPPTVDYIRLIKALSVPDPDLSLPSKMDTLFPKDGSGLYSNPRDALTWAVFGHRLDTIQSLTIEGNSLRRYINEAAPKMQRIQRIYIHFNDAKRHQDYYRDATLLVQEIQDHHGQDRLRECRATTNPLLAAREQLRSRVREEENNDANNNDDELQPPRDFALAEVDAALKLYRLLPPFNTLHPQDQDPVRPVGQLLNADMERLTQLTIMPMMDIQNSSSSSQSQNNDALSEYAQSFTPNPWRLLHKLLPERSPGQILEQCRSLKSLKARIDTESGEALFQWAEKRRRQRRRRDPSVVVEALAPIAQLTLEKTSDVELQPVEDAIRAFSSTLEHLQLTCLPPPNPTQRPPPPLRSWGYYYPQEVPFLNLVVVSFPRLEHLSMDSYEAIDVDAYLLERCPVLKTVSLRLGKPWSAVDDIQQSATFWPSLNLPPSIETLDLGGRSTVLFDPALFAKMPKLENLTIEWPSSSSSSAPSVANHPRMVSGPSPTLLALLTQRWVWTWSFSYLTTLKVGGITADYQFSFKVLRFCPRLRSLLLSTEALIREGEIPDRFEGEEANVGGGNAGEQDANSGLGGGDFDWDDNNNGNDNDDVDDNEEYKENEDECDIYNNSGYNNNNSSRPSEVYPLRVRSVLEERDRFYQVQELELQGHWGMEDRKEITHLLYEVFPSLSKLRVKYMNTLSIEEWVSLTQRHPTLQSVQVDEGTARSLALRLTMAETMLRWTPRASVLRGASSQGKSKTLLESPTHNTSIRIFFGSGSNLDAAHAKLEQWLLRMGKKENMHIYVDGHPSTENEQTCTLRNLARHKALLKADESVRIPDTRLNARQRIRKVPASQTTRSFPAMVIYSSTALFPSSDALSALTDRDDMFRGSDYVPNNPHLAIETNLKIIKDLPAAKEGEVSIVQQYLVHPRVKQLTDKEHTQWTEHSYAT</sequence>
<dbReference type="SUPFAM" id="SSF52047">
    <property type="entry name" value="RNI-like"/>
    <property type="match status" value="1"/>
</dbReference>
<reference evidence="2" key="1">
    <citation type="journal article" date="2020" name="Fungal Divers.">
        <title>Resolving the Mortierellaceae phylogeny through synthesis of multi-gene phylogenetics and phylogenomics.</title>
        <authorList>
            <person name="Vandepol N."/>
            <person name="Liber J."/>
            <person name="Desiro A."/>
            <person name="Na H."/>
            <person name="Kennedy M."/>
            <person name="Barry K."/>
            <person name="Grigoriev I.V."/>
            <person name="Miller A.N."/>
            <person name="O'Donnell K."/>
            <person name="Stajich J.E."/>
            <person name="Bonito G."/>
        </authorList>
    </citation>
    <scope>NUCLEOTIDE SEQUENCE</scope>
    <source>
        <strain evidence="2">BC1065</strain>
    </source>
</reference>
<dbReference type="Proteomes" id="UP000807716">
    <property type="component" value="Unassembled WGS sequence"/>
</dbReference>
<accession>A0A9P6QGN6</accession>
<feature type="region of interest" description="Disordered" evidence="1">
    <location>
        <begin position="652"/>
        <end position="700"/>
    </location>
</feature>
<dbReference type="AlphaFoldDB" id="A0A9P6QGN6"/>
<keyword evidence="3" id="KW-1185">Reference proteome</keyword>
<evidence type="ECO:0000313" key="2">
    <source>
        <dbReference type="EMBL" id="KAG0268314.1"/>
    </source>
</evidence>
<dbReference type="OrthoDB" id="10551918at2759"/>
<evidence type="ECO:0000256" key="1">
    <source>
        <dbReference type="SAM" id="MobiDB-lite"/>
    </source>
</evidence>
<gene>
    <name evidence="2" type="ORF">DFQ27_007050</name>
</gene>
<organism evidence="2 3">
    <name type="scientific">Actinomortierella ambigua</name>
    <dbReference type="NCBI Taxonomy" id="1343610"/>
    <lineage>
        <taxon>Eukaryota</taxon>
        <taxon>Fungi</taxon>
        <taxon>Fungi incertae sedis</taxon>
        <taxon>Mucoromycota</taxon>
        <taxon>Mortierellomycotina</taxon>
        <taxon>Mortierellomycetes</taxon>
        <taxon>Mortierellales</taxon>
        <taxon>Mortierellaceae</taxon>
        <taxon>Actinomortierella</taxon>
    </lineage>
</organism>